<feature type="transmembrane region" description="Helical" evidence="4">
    <location>
        <begin position="177"/>
        <end position="198"/>
    </location>
</feature>
<comment type="caution">
    <text evidence="5">The sequence shown here is derived from an EMBL/GenBank/DDBJ whole genome shotgun (WGS) entry which is preliminary data.</text>
</comment>
<comment type="similarity">
    <text evidence="2">Belongs to the major facilitator superfamily. Monocarboxylate porter (TC 2.A.1.13) family.</text>
</comment>
<evidence type="ECO:0000313" key="5">
    <source>
        <dbReference type="EMBL" id="KAK9779537.1"/>
    </source>
</evidence>
<feature type="transmembrane region" description="Helical" evidence="4">
    <location>
        <begin position="56"/>
        <end position="76"/>
    </location>
</feature>
<reference evidence="5 6" key="1">
    <citation type="submission" date="2024-02" db="EMBL/GenBank/DDBJ databases">
        <title>First draft genome assembly of two strains of Seiridium cardinale.</title>
        <authorList>
            <person name="Emiliani G."/>
            <person name="Scali E."/>
        </authorList>
    </citation>
    <scope>NUCLEOTIDE SEQUENCE [LARGE SCALE GENOMIC DNA]</scope>
    <source>
        <strain evidence="5 6">BM-138-000479</strain>
    </source>
</reference>
<comment type="subcellular location">
    <subcellularLocation>
        <location evidence="1">Membrane</location>
        <topology evidence="1">Multi-pass membrane protein</topology>
    </subcellularLocation>
</comment>
<feature type="transmembrane region" description="Helical" evidence="4">
    <location>
        <begin position="142"/>
        <end position="165"/>
    </location>
</feature>
<dbReference type="InterPro" id="IPR036259">
    <property type="entry name" value="MFS_trans_sf"/>
</dbReference>
<feature type="transmembrane region" description="Helical" evidence="4">
    <location>
        <begin position="336"/>
        <end position="354"/>
    </location>
</feature>
<feature type="transmembrane region" description="Helical" evidence="4">
    <location>
        <begin position="88"/>
        <end position="111"/>
    </location>
</feature>
<dbReference type="Pfam" id="PF07690">
    <property type="entry name" value="MFS_1"/>
    <property type="match status" value="1"/>
</dbReference>
<gene>
    <name evidence="5" type="ORF">SCAR479_03603</name>
</gene>
<dbReference type="EMBL" id="JARVKM010000010">
    <property type="protein sequence ID" value="KAK9779537.1"/>
    <property type="molecule type" value="Genomic_DNA"/>
</dbReference>
<sequence length="579" mass="61454">MSPAPLEKSPTFLDSENSREPRCPTGDLAPSPHRANGLFHNIDGGPRGWSTVLGSWLFQFSMIGTITAFGSYQSFYEDPWLRNYSESAIAWIGSLQLFLEFFLGVFGGLLLDGGHWRIAVGGGSFLFVFCFFMLSLCQEGQYAPILLSQGIGMGLGLGSAFLPISGIVAKHFTRRRSLAMGIITTGTSLGGFVFSVLASKLFQTNLGFSWTVRICAFIVLGCVVLGNVLVSEPEPSDSNNESAALTGLENAPTRIKVKPRSVSQLLRDPAYLAIISSGFIVALGLYFPMFAIQTFALEHDIPPGLADWLLSIMNLSGVLGRTIPNWLADHYGLLEFYVPCTAVAGALIFALGAATSTGSIIVVSILYGFFAGSIVSLYFPTVCALDPQVTSTGIRLGIACLPVGFAALVGTPITEAIVGQGNHWWYGIAFAGTAEMVSAALLAFAWVVERRREKETQGGDDQNGEKIPTTKPPTECFALDNAVTIDSLVSWNPSLIYYASDPEACVLVESYRYCIKSGATSTGSGGLTVPPNGLCGVSNSNYITHASAALSGAVVPNTAIVALRITTVAPGANLPSEIA</sequence>
<protein>
    <submittedName>
        <fullName evidence="5">Major facilitator superfamily (MFS) profile domain-containing protein</fullName>
    </submittedName>
</protein>
<dbReference type="PANTHER" id="PTHR11360:SF234">
    <property type="entry name" value="MFS-TYPE TRANSPORTER DBAD-RELATED"/>
    <property type="match status" value="1"/>
</dbReference>
<organism evidence="5 6">
    <name type="scientific">Seiridium cardinale</name>
    <dbReference type="NCBI Taxonomy" id="138064"/>
    <lineage>
        <taxon>Eukaryota</taxon>
        <taxon>Fungi</taxon>
        <taxon>Dikarya</taxon>
        <taxon>Ascomycota</taxon>
        <taxon>Pezizomycotina</taxon>
        <taxon>Sordariomycetes</taxon>
        <taxon>Xylariomycetidae</taxon>
        <taxon>Amphisphaeriales</taxon>
        <taxon>Sporocadaceae</taxon>
        <taxon>Seiridium</taxon>
    </lineage>
</organism>
<feature type="transmembrane region" description="Helical" evidence="4">
    <location>
        <begin position="396"/>
        <end position="418"/>
    </location>
</feature>
<keyword evidence="4" id="KW-1133">Transmembrane helix</keyword>
<dbReference type="PANTHER" id="PTHR11360">
    <property type="entry name" value="MONOCARBOXYLATE TRANSPORTER"/>
    <property type="match status" value="1"/>
</dbReference>
<proteinExistence type="inferred from homology"/>
<evidence type="ECO:0000256" key="1">
    <source>
        <dbReference type="ARBA" id="ARBA00004141"/>
    </source>
</evidence>
<evidence type="ECO:0000313" key="6">
    <source>
        <dbReference type="Proteomes" id="UP001465668"/>
    </source>
</evidence>
<keyword evidence="6" id="KW-1185">Reference proteome</keyword>
<feature type="transmembrane region" description="Helical" evidence="4">
    <location>
        <begin position="210"/>
        <end position="230"/>
    </location>
</feature>
<evidence type="ECO:0000256" key="2">
    <source>
        <dbReference type="ARBA" id="ARBA00006727"/>
    </source>
</evidence>
<feature type="transmembrane region" description="Helical" evidence="4">
    <location>
        <begin position="424"/>
        <end position="448"/>
    </location>
</feature>
<dbReference type="SUPFAM" id="SSF103473">
    <property type="entry name" value="MFS general substrate transporter"/>
    <property type="match status" value="1"/>
</dbReference>
<feature type="transmembrane region" description="Helical" evidence="4">
    <location>
        <begin position="270"/>
        <end position="293"/>
    </location>
</feature>
<dbReference type="InterPro" id="IPR011701">
    <property type="entry name" value="MFS"/>
</dbReference>
<dbReference type="Gene3D" id="1.20.1250.20">
    <property type="entry name" value="MFS general substrate transporter like domains"/>
    <property type="match status" value="2"/>
</dbReference>
<name>A0ABR2Y0F4_9PEZI</name>
<accession>A0ABR2Y0F4</accession>
<feature type="region of interest" description="Disordered" evidence="3">
    <location>
        <begin position="1"/>
        <end position="32"/>
    </location>
</feature>
<dbReference type="Proteomes" id="UP001465668">
    <property type="component" value="Unassembled WGS sequence"/>
</dbReference>
<evidence type="ECO:0000256" key="4">
    <source>
        <dbReference type="SAM" id="Phobius"/>
    </source>
</evidence>
<keyword evidence="4" id="KW-0812">Transmembrane</keyword>
<evidence type="ECO:0000256" key="3">
    <source>
        <dbReference type="SAM" id="MobiDB-lite"/>
    </source>
</evidence>
<keyword evidence="4" id="KW-0472">Membrane</keyword>
<feature type="transmembrane region" description="Helical" evidence="4">
    <location>
        <begin position="118"/>
        <end position="136"/>
    </location>
</feature>
<dbReference type="InterPro" id="IPR050327">
    <property type="entry name" value="Proton-linked_MCT"/>
</dbReference>
<feature type="transmembrane region" description="Helical" evidence="4">
    <location>
        <begin position="360"/>
        <end position="384"/>
    </location>
</feature>